<organism evidence="1 2">
    <name type="scientific">Ixodes persulcatus</name>
    <name type="common">Taiga tick</name>
    <dbReference type="NCBI Taxonomy" id="34615"/>
    <lineage>
        <taxon>Eukaryota</taxon>
        <taxon>Metazoa</taxon>
        <taxon>Ecdysozoa</taxon>
        <taxon>Arthropoda</taxon>
        <taxon>Chelicerata</taxon>
        <taxon>Arachnida</taxon>
        <taxon>Acari</taxon>
        <taxon>Parasitiformes</taxon>
        <taxon>Ixodida</taxon>
        <taxon>Ixodoidea</taxon>
        <taxon>Ixodidae</taxon>
        <taxon>Ixodinae</taxon>
        <taxon>Ixodes</taxon>
    </lineage>
</organism>
<accession>A0AC60NTD3</accession>
<comment type="caution">
    <text evidence="1">The sequence shown here is derived from an EMBL/GenBank/DDBJ whole genome shotgun (WGS) entry which is preliminary data.</text>
</comment>
<keyword evidence="2" id="KW-1185">Reference proteome</keyword>
<evidence type="ECO:0000313" key="1">
    <source>
        <dbReference type="EMBL" id="KAG0410357.1"/>
    </source>
</evidence>
<gene>
    <name evidence="1" type="ORF">HPB47_012502</name>
</gene>
<dbReference type="EMBL" id="JABSTQ010011529">
    <property type="protein sequence ID" value="KAG0410357.1"/>
    <property type="molecule type" value="Genomic_DNA"/>
</dbReference>
<evidence type="ECO:0000313" key="2">
    <source>
        <dbReference type="Proteomes" id="UP000805193"/>
    </source>
</evidence>
<name>A0AC60NTD3_IXOPE</name>
<dbReference type="Proteomes" id="UP000805193">
    <property type="component" value="Unassembled WGS sequence"/>
</dbReference>
<reference evidence="1 2" key="1">
    <citation type="journal article" date="2020" name="Cell">
        <title>Large-Scale Comparative Analyses of Tick Genomes Elucidate Their Genetic Diversity and Vector Capacities.</title>
        <authorList>
            <consortium name="Tick Genome and Microbiome Consortium (TIGMIC)"/>
            <person name="Jia N."/>
            <person name="Wang J."/>
            <person name="Shi W."/>
            <person name="Du L."/>
            <person name="Sun Y."/>
            <person name="Zhan W."/>
            <person name="Jiang J.F."/>
            <person name="Wang Q."/>
            <person name="Zhang B."/>
            <person name="Ji P."/>
            <person name="Bell-Sakyi L."/>
            <person name="Cui X.M."/>
            <person name="Yuan T.T."/>
            <person name="Jiang B.G."/>
            <person name="Yang W.F."/>
            <person name="Lam T.T."/>
            <person name="Chang Q.C."/>
            <person name="Ding S.J."/>
            <person name="Wang X.J."/>
            <person name="Zhu J.G."/>
            <person name="Ruan X.D."/>
            <person name="Zhao L."/>
            <person name="Wei J.T."/>
            <person name="Ye R.Z."/>
            <person name="Que T.C."/>
            <person name="Du C.H."/>
            <person name="Zhou Y.H."/>
            <person name="Cheng J.X."/>
            <person name="Dai P.F."/>
            <person name="Guo W.B."/>
            <person name="Han X.H."/>
            <person name="Huang E.J."/>
            <person name="Li L.F."/>
            <person name="Wei W."/>
            <person name="Gao Y.C."/>
            <person name="Liu J.Z."/>
            <person name="Shao H.Z."/>
            <person name="Wang X."/>
            <person name="Wang C.C."/>
            <person name="Yang T.C."/>
            <person name="Huo Q.B."/>
            <person name="Li W."/>
            <person name="Chen H.Y."/>
            <person name="Chen S.E."/>
            <person name="Zhou L.G."/>
            <person name="Ni X.B."/>
            <person name="Tian J.H."/>
            <person name="Sheng Y."/>
            <person name="Liu T."/>
            <person name="Pan Y.S."/>
            <person name="Xia L.Y."/>
            <person name="Li J."/>
            <person name="Zhao F."/>
            <person name="Cao W.C."/>
        </authorList>
    </citation>
    <scope>NUCLEOTIDE SEQUENCE [LARGE SCALE GENOMIC DNA]</scope>
    <source>
        <strain evidence="1">Iper-2018</strain>
    </source>
</reference>
<sequence>MTVPPSRTLPPPPPPPAITLAGRCADVASEWSELPIKESVAAKAPRESEKTPMLPQLTVKEKAKHCLSNCLQQHHTGCSRYQGV</sequence>
<protein>
    <submittedName>
        <fullName evidence="1">Uncharacterized protein</fullName>
    </submittedName>
</protein>
<proteinExistence type="predicted"/>